<dbReference type="EMBL" id="JAFCIX010000086">
    <property type="protein sequence ID" value="KAH6598995.1"/>
    <property type="molecule type" value="Genomic_DNA"/>
</dbReference>
<comment type="caution">
    <text evidence="3">The sequence shown here is derived from an EMBL/GenBank/DDBJ whole genome shotgun (WGS) entry which is preliminary data.</text>
</comment>
<keyword evidence="1" id="KW-0378">Hydrolase</keyword>
<organism evidence="3 4">
    <name type="scientific">Batrachochytrium salamandrivorans</name>
    <dbReference type="NCBI Taxonomy" id="1357716"/>
    <lineage>
        <taxon>Eukaryota</taxon>
        <taxon>Fungi</taxon>
        <taxon>Fungi incertae sedis</taxon>
        <taxon>Chytridiomycota</taxon>
        <taxon>Chytridiomycota incertae sedis</taxon>
        <taxon>Chytridiomycetes</taxon>
        <taxon>Rhizophydiales</taxon>
        <taxon>Rhizophydiales incertae sedis</taxon>
        <taxon>Batrachochytrium</taxon>
    </lineage>
</organism>
<evidence type="ECO:0000259" key="2">
    <source>
        <dbReference type="Pfam" id="PF02839"/>
    </source>
</evidence>
<dbReference type="PANTHER" id="PTHR31649">
    <property type="entry name" value="AGAP009604-PA"/>
    <property type="match status" value="1"/>
</dbReference>
<evidence type="ECO:0000256" key="1">
    <source>
        <dbReference type="ARBA" id="ARBA00022801"/>
    </source>
</evidence>
<dbReference type="InterPro" id="IPR036573">
    <property type="entry name" value="CBM_sf_5/12"/>
</dbReference>
<dbReference type="Gene3D" id="2.10.10.20">
    <property type="entry name" value="Carbohydrate-binding module superfamily 5/12"/>
    <property type="match status" value="1"/>
</dbReference>
<evidence type="ECO:0000313" key="4">
    <source>
        <dbReference type="Proteomes" id="UP001648503"/>
    </source>
</evidence>
<protein>
    <recommendedName>
        <fullName evidence="2">Chitin-binding type-3 domain-containing protein</fullName>
    </recommendedName>
</protein>
<gene>
    <name evidence="3" type="ORF">BASA50_003315</name>
</gene>
<evidence type="ECO:0000313" key="3">
    <source>
        <dbReference type="EMBL" id="KAH6598995.1"/>
    </source>
</evidence>
<dbReference type="PANTHER" id="PTHR31649:SF1">
    <property type="entry name" value="FARNESOIC ACID O-METHYL TRANSFERASE DOMAIN-CONTAINING PROTEIN"/>
    <property type="match status" value="1"/>
</dbReference>
<dbReference type="Pfam" id="PF11901">
    <property type="entry name" value="DM9"/>
    <property type="match status" value="1"/>
</dbReference>
<dbReference type="SUPFAM" id="SSF51055">
    <property type="entry name" value="Carbohydrate binding domain"/>
    <property type="match status" value="1"/>
</dbReference>
<keyword evidence="4" id="KW-1185">Reference proteome</keyword>
<dbReference type="InterPro" id="IPR006616">
    <property type="entry name" value="DM9_repeat"/>
</dbReference>
<dbReference type="Pfam" id="PF02839">
    <property type="entry name" value="CBM_5_12"/>
    <property type="match status" value="1"/>
</dbReference>
<dbReference type="SMART" id="SM00696">
    <property type="entry name" value="DM9"/>
    <property type="match status" value="2"/>
</dbReference>
<name>A0ABQ8FJ08_9FUNG</name>
<dbReference type="InterPro" id="IPR003610">
    <property type="entry name" value="CBM5/12"/>
</dbReference>
<feature type="domain" description="Chitin-binding type-3" evidence="2">
    <location>
        <begin position="10"/>
        <end position="47"/>
    </location>
</feature>
<reference evidence="3 4" key="1">
    <citation type="submission" date="2021-02" db="EMBL/GenBank/DDBJ databases">
        <title>Variation within the Batrachochytrium salamandrivorans European outbreak.</title>
        <authorList>
            <person name="Kelly M."/>
            <person name="Pasmans F."/>
            <person name="Shea T.P."/>
            <person name="Munoz J.F."/>
            <person name="Carranza S."/>
            <person name="Cuomo C.A."/>
            <person name="Martel A."/>
        </authorList>
    </citation>
    <scope>NUCLEOTIDE SEQUENCE [LARGE SCALE GENOMIC DNA]</scope>
    <source>
        <strain evidence="3 4">AMFP18/2</strain>
    </source>
</reference>
<accession>A0ABQ8FJ08</accession>
<proteinExistence type="predicted"/>
<dbReference type="Proteomes" id="UP001648503">
    <property type="component" value="Unassembled WGS sequence"/>
</dbReference>
<sequence length="213" mass="23903">MFGNNGNYNNWEHGTTYQMGTMAMHNNQLYRCIKEHHAHHHHQNPTNEEFWILENQGQYGGGMNNNQQQMYEWRHEQQPATNAGNESDGTPLYAARSNIEGGIHVGKASRSWQDGCRISYGGKELPIAQYEVLVGNPQMICWVHTQGHVNPSALGRQPVEAGRESNGSPLFIARAHFSGSEQPGKCGPGLKGADMAYAGYEENRHEYEVMCMN</sequence>